<keyword evidence="7" id="KW-0838">Vasoactive</keyword>
<evidence type="ECO:0000256" key="3">
    <source>
        <dbReference type="ARBA" id="ARBA00012202"/>
    </source>
</evidence>
<evidence type="ECO:0000256" key="18">
    <source>
        <dbReference type="ARBA" id="ARBA00075416"/>
    </source>
</evidence>
<dbReference type="PROSITE" id="PS00458">
    <property type="entry name" value="ANF_RECEPTORS"/>
    <property type="match status" value="1"/>
</dbReference>
<evidence type="ECO:0000256" key="10">
    <source>
        <dbReference type="ARBA" id="ARBA00023136"/>
    </source>
</evidence>
<evidence type="ECO:0000256" key="11">
    <source>
        <dbReference type="ARBA" id="ARBA00023170"/>
    </source>
</evidence>
<evidence type="ECO:0000256" key="17">
    <source>
        <dbReference type="ARBA" id="ARBA00073407"/>
    </source>
</evidence>
<dbReference type="InterPro" id="IPR000719">
    <property type="entry name" value="Prot_kinase_dom"/>
</dbReference>
<dbReference type="EMBL" id="VZSG01002490">
    <property type="protein sequence ID" value="NWX94509.1"/>
    <property type="molecule type" value="Genomic_DNA"/>
</dbReference>
<dbReference type="InterPro" id="IPR011009">
    <property type="entry name" value="Kinase-like_dom_sf"/>
</dbReference>
<dbReference type="GO" id="GO:0004016">
    <property type="term" value="F:adenylate cyclase activity"/>
    <property type="evidence" value="ECO:0007669"/>
    <property type="project" value="TreeGrafter"/>
</dbReference>
<evidence type="ECO:0000256" key="20">
    <source>
        <dbReference type="ARBA" id="ARBA00093378"/>
    </source>
</evidence>
<dbReference type="GO" id="GO:0001653">
    <property type="term" value="F:peptide receptor activity"/>
    <property type="evidence" value="ECO:0007669"/>
    <property type="project" value="TreeGrafter"/>
</dbReference>
<keyword evidence="5" id="KW-0732">Signal</keyword>
<evidence type="ECO:0000256" key="5">
    <source>
        <dbReference type="ARBA" id="ARBA00022729"/>
    </source>
</evidence>
<keyword evidence="4" id="KW-0812">Transmembrane</keyword>
<gene>
    <name evidence="23" type="primary">Npr1</name>
    <name evidence="23" type="ORF">NOTPEN_R14031</name>
</gene>
<dbReference type="FunFam" id="3.40.50.2300:FF:000153">
    <property type="entry name" value="Guanylate cyclase"/>
    <property type="match status" value="1"/>
</dbReference>
<sequence length="758" mass="85195">VNARADLLPGHRLRWVFGSSEDQQGVCSETAAPMAAVDLRLAHQPAAFVGPGCVYTAAPVARFTSHWRLPLVTAGAEAHGFDDKRGHFALTTRAGPSHRKLGELGVQLHRRFGWRRRALLVYWDEKMDDRPCFFAAEGLYMQLPALRNLTVMDVVFCDKGNYSFIIQEIKQKGRIVYVCCAPDTLRELMLQAWREGLTRGDFAFFYIDIFGASLQGARFPEPRRPWQRGDRDDAGARQAFEAVTIITYKEPENPEYRPFVARLKEEARAHFNFSMRDGLMNFIAAAFHDGVLLYAQAVNETLERGGSIANATAITRQMWNRTFYGVTGFLKIDENGDRESDYSLWDMDPVQGDFQIVANYNGTTKELHMVPGREILWPGSAVPADVPPCGFDNGDPLCRRGERRRPRIECCRCGDSHRDTCRDIGTPMGTPMGTPTGTWGCLWGCLWECGDACGDTGPPVGTRGHPWGPRDTGGDGGDLTATRSPQRGSNYGSLMTAEGHFQVYAKTAYYKGNLVAVKHLNHKRIELTRKVLFELKHMRDVQNEHLTRFIGACTDPPNICILTEYCPRGSLQDILENESITLDWMFRYSLTHDIVKGMQFLHGGVIVSHGNLKSSNCVVDSRFVLKVTDYGLESFRRAPDGDDAHALFAKKLWTAPELLRMEAPPARGTQKGDVYSFGIILQEIALRRGVFYVEGLELSPKEIIERVKSGERPSFRPWAGVGSQAEELGLLMQHCWAEDALERPDFSQIKVQIRKFNR</sequence>
<evidence type="ECO:0000313" key="24">
    <source>
        <dbReference type="Proteomes" id="UP000538817"/>
    </source>
</evidence>
<dbReference type="AlphaFoldDB" id="A0A7K7AFK9"/>
<evidence type="ECO:0000256" key="8">
    <source>
        <dbReference type="ARBA" id="ARBA00022989"/>
    </source>
</evidence>
<dbReference type="Gene3D" id="1.10.510.10">
    <property type="entry name" value="Transferase(Phosphotransferase) domain 1"/>
    <property type="match status" value="1"/>
</dbReference>
<comment type="function">
    <text evidence="20">Receptor for the atrial natriuretic peptide NPPA/ANP and the brain natriuretic peptide NPPB/BNP which are potent vasoactive hormones playing a key role in cardiovascular homeostasis. Plays an essential role in the regulation of endothelial cell senescence and vascular aging. Upon activation by ANP or BNP, stimulates the production of cyclic guanosine monophosphate (cGMP) that promotes vascular tone and volume homeostasis by activation of protein kinase cGMP-dependent 1/PRKG1 and subsequently PRKAA1, thereby controlling blood pressure and maintaining cardiovascular homeostasis.</text>
</comment>
<protein>
    <recommendedName>
        <fullName evidence="17">Atrial natriuretic peptide receptor 1</fullName>
        <ecNumber evidence="3">4.6.1.2</ecNumber>
    </recommendedName>
    <alternativeName>
        <fullName evidence="18">Atrial natriuretic peptide receptor type A</fullName>
    </alternativeName>
    <alternativeName>
        <fullName evidence="19">Guanylate cyclase A</fullName>
    </alternativeName>
</protein>
<dbReference type="InterPro" id="IPR028082">
    <property type="entry name" value="Peripla_BP_I"/>
</dbReference>
<dbReference type="GO" id="GO:0097746">
    <property type="term" value="P:blood vessel diameter maintenance"/>
    <property type="evidence" value="ECO:0007669"/>
    <property type="project" value="UniProtKB-KW"/>
</dbReference>
<evidence type="ECO:0000256" key="15">
    <source>
        <dbReference type="ARBA" id="ARBA00023293"/>
    </source>
</evidence>
<evidence type="ECO:0000256" key="1">
    <source>
        <dbReference type="ARBA" id="ARBA00004479"/>
    </source>
</evidence>
<keyword evidence="11" id="KW-0675">Receptor</keyword>
<name>A0A7K7AFK9_9AVES</name>
<dbReference type="PANTHER" id="PTHR11920">
    <property type="entry name" value="GUANYLYL CYCLASE"/>
    <property type="match status" value="1"/>
</dbReference>
<dbReference type="GO" id="GO:0005524">
    <property type="term" value="F:ATP binding"/>
    <property type="evidence" value="ECO:0007669"/>
    <property type="project" value="InterPro"/>
</dbReference>
<dbReference type="GO" id="GO:0007168">
    <property type="term" value="P:receptor guanylyl cyclase signaling pathway"/>
    <property type="evidence" value="ECO:0007669"/>
    <property type="project" value="TreeGrafter"/>
</dbReference>
<feature type="non-terminal residue" evidence="23">
    <location>
        <position position="758"/>
    </location>
</feature>
<dbReference type="EC" id="4.6.1.2" evidence="3"/>
<dbReference type="FunFam" id="3.30.200.20:FF:001106">
    <property type="entry name" value="Guanylate cyclase"/>
    <property type="match status" value="1"/>
</dbReference>
<evidence type="ECO:0000256" key="4">
    <source>
        <dbReference type="ARBA" id="ARBA00022692"/>
    </source>
</evidence>
<keyword evidence="9" id="KW-0342">GTP-binding</keyword>
<keyword evidence="10" id="KW-0472">Membrane</keyword>
<reference evidence="23 24" key="1">
    <citation type="submission" date="2019-09" db="EMBL/GenBank/DDBJ databases">
        <title>Bird 10,000 Genomes (B10K) Project - Family phase.</title>
        <authorList>
            <person name="Zhang G."/>
        </authorList>
    </citation>
    <scope>NUCLEOTIDE SEQUENCE [LARGE SCALE GENOMIC DNA]</scope>
    <source>
        <strain evidence="23">B10K-MSB-04</strain>
    </source>
</reference>
<evidence type="ECO:0000256" key="12">
    <source>
        <dbReference type="ARBA" id="ARBA00023180"/>
    </source>
</evidence>
<dbReference type="Gene3D" id="3.40.50.2300">
    <property type="match status" value="2"/>
</dbReference>
<evidence type="ECO:0000256" key="14">
    <source>
        <dbReference type="ARBA" id="ARBA00023239"/>
    </source>
</evidence>
<dbReference type="GO" id="GO:0005525">
    <property type="term" value="F:GTP binding"/>
    <property type="evidence" value="ECO:0007669"/>
    <property type="project" value="UniProtKB-KW"/>
</dbReference>
<dbReference type="PRINTS" id="PR00255">
    <property type="entry name" value="NATPEPTIDER"/>
</dbReference>
<keyword evidence="6" id="KW-0547">Nucleotide-binding</keyword>
<dbReference type="GO" id="GO:0004383">
    <property type="term" value="F:guanylate cyclase activity"/>
    <property type="evidence" value="ECO:0007669"/>
    <property type="project" value="UniProtKB-EC"/>
</dbReference>
<feature type="non-terminal residue" evidence="23">
    <location>
        <position position="1"/>
    </location>
</feature>
<keyword evidence="14" id="KW-0456">Lyase</keyword>
<evidence type="ECO:0000256" key="13">
    <source>
        <dbReference type="ARBA" id="ARBA00023214"/>
    </source>
</evidence>
<keyword evidence="13" id="KW-0868">Chloride</keyword>
<dbReference type="Pfam" id="PF07714">
    <property type="entry name" value="PK_Tyr_Ser-Thr"/>
    <property type="match status" value="1"/>
</dbReference>
<evidence type="ECO:0000256" key="7">
    <source>
        <dbReference type="ARBA" id="ARBA00022858"/>
    </source>
</evidence>
<dbReference type="GO" id="GO:0004672">
    <property type="term" value="F:protein kinase activity"/>
    <property type="evidence" value="ECO:0007669"/>
    <property type="project" value="InterPro"/>
</dbReference>
<dbReference type="InterPro" id="IPR001828">
    <property type="entry name" value="ANF_lig-bd_rcpt"/>
</dbReference>
<dbReference type="SUPFAM" id="SSF56112">
    <property type="entry name" value="Protein kinase-like (PK-like)"/>
    <property type="match status" value="1"/>
</dbReference>
<dbReference type="FunFam" id="3.40.50.2300:FF:000200">
    <property type="entry name" value="Guanylate cyclase"/>
    <property type="match status" value="1"/>
</dbReference>
<keyword evidence="8" id="KW-1133">Transmembrane helix</keyword>
<comment type="catalytic activity">
    <reaction evidence="16">
        <text>GTP = 3',5'-cyclic GMP + diphosphate</text>
        <dbReference type="Rhea" id="RHEA:13665"/>
        <dbReference type="ChEBI" id="CHEBI:33019"/>
        <dbReference type="ChEBI" id="CHEBI:37565"/>
        <dbReference type="ChEBI" id="CHEBI:57746"/>
        <dbReference type="EC" id="4.6.1.2"/>
    </reaction>
    <physiologicalReaction direction="left-to-right" evidence="16">
        <dbReference type="Rhea" id="RHEA:13666"/>
    </physiologicalReaction>
</comment>
<comment type="caution">
    <text evidence="23">The sequence shown here is derived from an EMBL/GenBank/DDBJ whole genome shotgun (WGS) entry which is preliminary data.</text>
</comment>
<accession>A0A7K7AFK9</accession>
<dbReference type="GO" id="GO:0005886">
    <property type="term" value="C:plasma membrane"/>
    <property type="evidence" value="ECO:0007669"/>
    <property type="project" value="TreeGrafter"/>
</dbReference>
<evidence type="ECO:0000256" key="2">
    <source>
        <dbReference type="ARBA" id="ARBA00011738"/>
    </source>
</evidence>
<dbReference type="CDD" id="cd14042">
    <property type="entry name" value="PK_GC-A_B"/>
    <property type="match status" value="1"/>
</dbReference>
<keyword evidence="15" id="KW-0141">cGMP biosynthesis</keyword>
<evidence type="ECO:0000256" key="16">
    <source>
        <dbReference type="ARBA" id="ARBA00036920"/>
    </source>
</evidence>
<evidence type="ECO:0000256" key="6">
    <source>
        <dbReference type="ARBA" id="ARBA00022741"/>
    </source>
</evidence>
<evidence type="ECO:0000259" key="22">
    <source>
        <dbReference type="PROSITE" id="PS50011"/>
    </source>
</evidence>
<evidence type="ECO:0000256" key="19">
    <source>
        <dbReference type="ARBA" id="ARBA00081035"/>
    </source>
</evidence>
<organism evidence="23 24">
    <name type="scientific">Nothoprocta pentlandii</name>
    <dbReference type="NCBI Taxonomy" id="2585814"/>
    <lineage>
        <taxon>Eukaryota</taxon>
        <taxon>Metazoa</taxon>
        <taxon>Chordata</taxon>
        <taxon>Craniata</taxon>
        <taxon>Vertebrata</taxon>
        <taxon>Euteleostomi</taxon>
        <taxon>Archelosauria</taxon>
        <taxon>Archosauria</taxon>
        <taxon>Dinosauria</taxon>
        <taxon>Saurischia</taxon>
        <taxon>Theropoda</taxon>
        <taxon>Coelurosauria</taxon>
        <taxon>Aves</taxon>
        <taxon>Palaeognathae</taxon>
        <taxon>Tinamiformes</taxon>
        <taxon>Tinamidae</taxon>
        <taxon>Nothoprocta</taxon>
    </lineage>
</organism>
<feature type="region of interest" description="Disordered" evidence="21">
    <location>
        <begin position="460"/>
        <end position="490"/>
    </location>
</feature>
<keyword evidence="12" id="KW-0325">Glycoprotein</keyword>
<dbReference type="PANTHER" id="PTHR11920:SF300">
    <property type="entry name" value="ATRIAL NATRIURETIC PEPTIDE RECEPTOR 1"/>
    <property type="match status" value="1"/>
</dbReference>
<dbReference type="InterPro" id="IPR001170">
    <property type="entry name" value="ANPR/GUC"/>
</dbReference>
<comment type="subcellular location">
    <subcellularLocation>
        <location evidence="1">Membrane</location>
        <topology evidence="1">Single-pass type I membrane protein</topology>
    </subcellularLocation>
</comment>
<dbReference type="Proteomes" id="UP000538817">
    <property type="component" value="Unassembled WGS sequence"/>
</dbReference>
<dbReference type="SUPFAM" id="SSF53822">
    <property type="entry name" value="Periplasmic binding protein-like I"/>
    <property type="match status" value="1"/>
</dbReference>
<evidence type="ECO:0000313" key="23">
    <source>
        <dbReference type="EMBL" id="NWX94509.1"/>
    </source>
</evidence>
<feature type="domain" description="Protein kinase" evidence="22">
    <location>
        <begin position="467"/>
        <end position="757"/>
    </location>
</feature>
<evidence type="ECO:0000256" key="9">
    <source>
        <dbReference type="ARBA" id="ARBA00023134"/>
    </source>
</evidence>
<dbReference type="PROSITE" id="PS50011">
    <property type="entry name" value="PROTEIN_KINASE_DOM"/>
    <property type="match status" value="1"/>
</dbReference>
<keyword evidence="24" id="KW-1185">Reference proteome</keyword>
<dbReference type="Pfam" id="PF01094">
    <property type="entry name" value="ANF_receptor"/>
    <property type="match status" value="1"/>
</dbReference>
<dbReference type="FunFam" id="1.10.510.10:FF:000270">
    <property type="entry name" value="Guanylate cyclase"/>
    <property type="match status" value="1"/>
</dbReference>
<comment type="subunit">
    <text evidence="2">Homodimer.</text>
</comment>
<dbReference type="InterPro" id="IPR050401">
    <property type="entry name" value="Cyclic_nucleotide_synthase"/>
</dbReference>
<evidence type="ECO:0000256" key="21">
    <source>
        <dbReference type="SAM" id="MobiDB-lite"/>
    </source>
</evidence>
<proteinExistence type="predicted"/>
<dbReference type="InterPro" id="IPR001245">
    <property type="entry name" value="Ser-Thr/Tyr_kinase_cat_dom"/>
</dbReference>